<keyword evidence="4" id="KW-0143">Chaperone</keyword>
<evidence type="ECO:0000256" key="7">
    <source>
        <dbReference type="ARBA" id="ARBA00093797"/>
    </source>
</evidence>
<reference evidence="9" key="1">
    <citation type="journal article" date="2019" name="Int. J. Syst. Evol. Microbiol.">
        <title>The Global Catalogue of Microorganisms (GCM) 10K type strain sequencing project: providing services to taxonomists for standard genome sequencing and annotation.</title>
        <authorList>
            <consortium name="The Broad Institute Genomics Platform"/>
            <consortium name="The Broad Institute Genome Sequencing Center for Infectious Disease"/>
            <person name="Wu L."/>
            <person name="Ma J."/>
        </authorList>
    </citation>
    <scope>NUCLEOTIDE SEQUENCE [LARGE SCALE GENOMIC DNA]</scope>
    <source>
        <strain evidence="9">CCUG 56607</strain>
    </source>
</reference>
<keyword evidence="8" id="KW-0282">Flagellum</keyword>
<name>A0ABW3L2L6_9BACI</name>
<dbReference type="EMBL" id="JBHTKL010000005">
    <property type="protein sequence ID" value="MFD1020311.1"/>
    <property type="molecule type" value="Genomic_DNA"/>
</dbReference>
<evidence type="ECO:0000256" key="3">
    <source>
        <dbReference type="ARBA" id="ARBA00022795"/>
    </source>
</evidence>
<keyword evidence="3" id="KW-1005">Bacterial flagellum biogenesis</keyword>
<keyword evidence="8" id="KW-0966">Cell projection</keyword>
<evidence type="ECO:0000256" key="5">
    <source>
        <dbReference type="ARBA" id="ARBA00093765"/>
    </source>
</evidence>
<evidence type="ECO:0000313" key="8">
    <source>
        <dbReference type="EMBL" id="MFD1020311.1"/>
    </source>
</evidence>
<protein>
    <recommendedName>
        <fullName evidence="7">Flagellar protein FliT</fullName>
    </recommendedName>
</protein>
<comment type="similarity">
    <text evidence="6">Belongs to the bacillales FliT family.</text>
</comment>
<keyword evidence="9" id="KW-1185">Reference proteome</keyword>
<gene>
    <name evidence="8" type="ORF">ACFQ2J_14075</name>
</gene>
<sequence>MSEVTAYYKLTMELKELLQQKVTNSNREEVLQEANRILDQRELKMQKLPEALETEEEKQQIKAVLKLDPALQKRFQIIFTDLKTEMRNTKKQRNSNQKYTNPYQNVSNYDGMFLDKKK</sequence>
<dbReference type="RefSeq" id="WP_386061691.1">
    <property type="nucleotide sequence ID" value="NZ_JBHTKL010000005.1"/>
</dbReference>
<dbReference type="Pfam" id="PF05400">
    <property type="entry name" value="FliT"/>
    <property type="match status" value="1"/>
</dbReference>
<proteinExistence type="inferred from homology"/>
<evidence type="ECO:0000256" key="2">
    <source>
        <dbReference type="ARBA" id="ARBA00022490"/>
    </source>
</evidence>
<organism evidence="8 9">
    <name type="scientific">Thalassobacillus hwangdonensis</name>
    <dbReference type="NCBI Taxonomy" id="546108"/>
    <lineage>
        <taxon>Bacteria</taxon>
        <taxon>Bacillati</taxon>
        <taxon>Bacillota</taxon>
        <taxon>Bacilli</taxon>
        <taxon>Bacillales</taxon>
        <taxon>Bacillaceae</taxon>
        <taxon>Thalassobacillus</taxon>
    </lineage>
</organism>
<dbReference type="Proteomes" id="UP001596990">
    <property type="component" value="Unassembled WGS sequence"/>
</dbReference>
<evidence type="ECO:0000256" key="4">
    <source>
        <dbReference type="ARBA" id="ARBA00023186"/>
    </source>
</evidence>
<dbReference type="InterPro" id="IPR008622">
    <property type="entry name" value="FliT"/>
</dbReference>
<evidence type="ECO:0000313" key="9">
    <source>
        <dbReference type="Proteomes" id="UP001596990"/>
    </source>
</evidence>
<keyword evidence="8" id="KW-0969">Cilium</keyword>
<accession>A0ABW3L2L6</accession>
<keyword evidence="2" id="KW-0963">Cytoplasm</keyword>
<comment type="subcellular location">
    <subcellularLocation>
        <location evidence="1">Cytoplasm</location>
        <location evidence="1">Cytosol</location>
    </subcellularLocation>
</comment>
<evidence type="ECO:0000256" key="1">
    <source>
        <dbReference type="ARBA" id="ARBA00004514"/>
    </source>
</evidence>
<evidence type="ECO:0000256" key="6">
    <source>
        <dbReference type="ARBA" id="ARBA00093785"/>
    </source>
</evidence>
<comment type="function">
    <text evidence="5">May act as an export chaperone for the filament capping protein FliD.</text>
</comment>
<comment type="caution">
    <text evidence="8">The sequence shown here is derived from an EMBL/GenBank/DDBJ whole genome shotgun (WGS) entry which is preliminary data.</text>
</comment>